<dbReference type="GeneID" id="6757456"/>
<reference evidence="7 8" key="1">
    <citation type="journal article" date="2008" name="Nature">
        <title>The Trichoplax genome and the nature of placozoans.</title>
        <authorList>
            <person name="Srivastava M."/>
            <person name="Begovic E."/>
            <person name="Chapman J."/>
            <person name="Putnam N.H."/>
            <person name="Hellsten U."/>
            <person name="Kawashima T."/>
            <person name="Kuo A."/>
            <person name="Mitros T."/>
            <person name="Salamov A."/>
            <person name="Carpenter M.L."/>
            <person name="Signorovitch A.Y."/>
            <person name="Moreno M.A."/>
            <person name="Kamm K."/>
            <person name="Grimwood J."/>
            <person name="Schmutz J."/>
            <person name="Shapiro H."/>
            <person name="Grigoriev I.V."/>
            <person name="Buss L.W."/>
            <person name="Schierwater B."/>
            <person name="Dellaporta S.L."/>
            <person name="Rokhsar D.S."/>
        </authorList>
    </citation>
    <scope>NUCLEOTIDE SEQUENCE [LARGE SCALE GENOMIC DNA]</scope>
    <source>
        <strain evidence="7 8">Grell-BS-1999</strain>
    </source>
</reference>
<dbReference type="GO" id="GO:0008047">
    <property type="term" value="F:enzyme activator activity"/>
    <property type="evidence" value="ECO:0000318"/>
    <property type="project" value="GO_Central"/>
</dbReference>
<dbReference type="FunCoup" id="B3S7E5">
    <property type="interactions" value="1576"/>
</dbReference>
<protein>
    <recommendedName>
        <fullName evidence="6">AAA+ ATPase domain-containing protein</fullName>
    </recommendedName>
</protein>
<dbReference type="eggNOG" id="KOG2028">
    <property type="taxonomic scope" value="Eukaryota"/>
</dbReference>
<comment type="similarity">
    <text evidence="1">Belongs to the AAA ATPase family. RarA/MGS1/WRNIP1 subfamily.</text>
</comment>
<dbReference type="AlphaFoldDB" id="B3S7E5"/>
<dbReference type="Gene3D" id="1.20.272.10">
    <property type="match status" value="1"/>
</dbReference>
<dbReference type="FunFam" id="1.10.3710.10:FF:000002">
    <property type="entry name" value="ATPase WRNIP1 isoform 1"/>
    <property type="match status" value="1"/>
</dbReference>
<dbReference type="InterPro" id="IPR008921">
    <property type="entry name" value="DNA_pol3_clamp-load_cplx_C"/>
</dbReference>
<keyword evidence="2" id="KW-0235">DNA replication</keyword>
<dbReference type="Pfam" id="PF12002">
    <property type="entry name" value="MgsA_C"/>
    <property type="match status" value="1"/>
</dbReference>
<dbReference type="GO" id="GO:0000731">
    <property type="term" value="P:DNA synthesis involved in DNA repair"/>
    <property type="evidence" value="ECO:0000318"/>
    <property type="project" value="GO_Central"/>
</dbReference>
<gene>
    <name evidence="7" type="ORF">TRIADDRAFT_30677</name>
</gene>
<evidence type="ECO:0000259" key="6">
    <source>
        <dbReference type="SMART" id="SM00382"/>
    </source>
</evidence>
<dbReference type="FunFam" id="1.20.272.10:FF:000001">
    <property type="entry name" value="Putative AAA family ATPase"/>
    <property type="match status" value="1"/>
</dbReference>
<dbReference type="CDD" id="cd00009">
    <property type="entry name" value="AAA"/>
    <property type="match status" value="1"/>
</dbReference>
<feature type="region of interest" description="Disordered" evidence="5">
    <location>
        <begin position="17"/>
        <end position="44"/>
    </location>
</feature>
<dbReference type="RefSeq" id="XP_002116243.1">
    <property type="nucleotide sequence ID" value="XM_002116207.1"/>
</dbReference>
<dbReference type="InterPro" id="IPR051314">
    <property type="entry name" value="AAA_ATPase_RarA/MGS1/WRNIP1"/>
</dbReference>
<dbReference type="FunFam" id="3.40.50.300:FF:000137">
    <property type="entry name" value="Replication-associated recombination protein A"/>
    <property type="match status" value="1"/>
</dbReference>
<feature type="compositionally biased region" description="Polar residues" evidence="5">
    <location>
        <begin position="18"/>
        <end position="27"/>
    </location>
</feature>
<dbReference type="GO" id="GO:0017116">
    <property type="term" value="F:single-stranded DNA helicase activity"/>
    <property type="evidence" value="ECO:0000318"/>
    <property type="project" value="GO_Central"/>
</dbReference>
<proteinExistence type="inferred from homology"/>
<sequence length="478" mass="53721">MQKWQLESSQELADDVFITNSKLNNRNQPPPNASKSKAKSSTPLADKIRPNVLTDYIGQDDVLGGKTSLRSLIESGDIHSMIFWGPPGCGKTTLANIIAKSGKSKANMRFIQLSATSSGTQKVREVIDIAQKDRTMFNRQTILFMDEIHRFNKAQQDVFLPYVENGTIVLIGATTENPSFSLNNALLSRCHVITLQKLSSANVVTILKSALNNIEDYLDLDDFTTGNKYKIKADDQALKALGNFCDGDARKALNGLEMAIRSKIIIYNNRDITQPIDDERLPTIIAVTEKDVLESLQRSHLQYDRSGEEHYNIISALHKSMRGGDENAAMYWLCRMLKGGEQPTYIARRLIRFASEDVGLADNQALFIAVAAYHACQFIGMPECEVNLAQTVVYLARAPKSVECYMAYDRVKKNINEWKGPLPSVPLHLRNAPTSLMQKLGYGKGYKYNPDYDKPVQQDYLPSCLLNIDFFKERKFDN</sequence>
<evidence type="ECO:0000256" key="1">
    <source>
        <dbReference type="ARBA" id="ARBA00008959"/>
    </source>
</evidence>
<dbReference type="Gene3D" id="1.10.3710.10">
    <property type="entry name" value="DNA polymerase III clamp loader subunits, C-terminal domain"/>
    <property type="match status" value="1"/>
</dbReference>
<dbReference type="PANTHER" id="PTHR13779">
    <property type="entry name" value="WERNER HELICASE-INTERACTING PROTEIN 1 FAMILY MEMBER"/>
    <property type="match status" value="1"/>
</dbReference>
<feature type="domain" description="AAA+ ATPase" evidence="6">
    <location>
        <begin position="77"/>
        <end position="198"/>
    </location>
</feature>
<dbReference type="PANTHER" id="PTHR13779:SF7">
    <property type="entry name" value="ATPASE WRNIP1"/>
    <property type="match status" value="1"/>
</dbReference>
<dbReference type="GO" id="GO:0006261">
    <property type="term" value="P:DNA-templated DNA replication"/>
    <property type="evidence" value="ECO:0000318"/>
    <property type="project" value="GO_Central"/>
</dbReference>
<accession>B3S7E5</accession>
<evidence type="ECO:0000313" key="8">
    <source>
        <dbReference type="Proteomes" id="UP000009022"/>
    </source>
</evidence>
<dbReference type="SUPFAM" id="SSF52540">
    <property type="entry name" value="P-loop containing nucleoside triphosphate hydrolases"/>
    <property type="match status" value="1"/>
</dbReference>
<dbReference type="GO" id="GO:0005634">
    <property type="term" value="C:nucleus"/>
    <property type="evidence" value="ECO:0000318"/>
    <property type="project" value="GO_Central"/>
</dbReference>
<evidence type="ECO:0000256" key="5">
    <source>
        <dbReference type="SAM" id="MobiDB-lite"/>
    </source>
</evidence>
<dbReference type="InterPro" id="IPR021886">
    <property type="entry name" value="MgsA_C"/>
</dbReference>
<dbReference type="GO" id="GO:0003677">
    <property type="term" value="F:DNA binding"/>
    <property type="evidence" value="ECO:0007669"/>
    <property type="project" value="InterPro"/>
</dbReference>
<keyword evidence="3" id="KW-0547">Nucleotide-binding</keyword>
<dbReference type="CTD" id="6757456"/>
<dbReference type="Gene3D" id="1.10.8.60">
    <property type="match status" value="1"/>
</dbReference>
<dbReference type="Pfam" id="PF16193">
    <property type="entry name" value="AAA_assoc_2"/>
    <property type="match status" value="1"/>
</dbReference>
<dbReference type="GO" id="GO:0016887">
    <property type="term" value="F:ATP hydrolysis activity"/>
    <property type="evidence" value="ECO:0007669"/>
    <property type="project" value="InterPro"/>
</dbReference>
<dbReference type="InterPro" id="IPR032423">
    <property type="entry name" value="AAA_assoc_2"/>
</dbReference>
<organism evidence="7 8">
    <name type="scientific">Trichoplax adhaerens</name>
    <name type="common">Trichoplax reptans</name>
    <dbReference type="NCBI Taxonomy" id="10228"/>
    <lineage>
        <taxon>Eukaryota</taxon>
        <taxon>Metazoa</taxon>
        <taxon>Placozoa</taxon>
        <taxon>Uniplacotomia</taxon>
        <taxon>Trichoplacea</taxon>
        <taxon>Trichoplacidae</taxon>
        <taxon>Trichoplax</taxon>
    </lineage>
</organism>
<keyword evidence="8" id="KW-1185">Reference proteome</keyword>
<keyword evidence="4" id="KW-0067">ATP-binding</keyword>
<evidence type="ECO:0000256" key="2">
    <source>
        <dbReference type="ARBA" id="ARBA00022705"/>
    </source>
</evidence>
<evidence type="ECO:0000313" key="7">
    <source>
        <dbReference type="EMBL" id="EDV21276.1"/>
    </source>
</evidence>
<dbReference type="STRING" id="10228.B3S7E5"/>
<dbReference type="InterPro" id="IPR027417">
    <property type="entry name" value="P-loop_NTPase"/>
</dbReference>
<evidence type="ECO:0000256" key="4">
    <source>
        <dbReference type="ARBA" id="ARBA00022840"/>
    </source>
</evidence>
<dbReference type="KEGG" id="tad:TRIADDRAFT_30677"/>
<name>B3S7E5_TRIAD</name>
<dbReference type="InParanoid" id="B3S7E5"/>
<dbReference type="OrthoDB" id="10265467at2759"/>
<dbReference type="EMBL" id="DS985254">
    <property type="protein sequence ID" value="EDV21276.1"/>
    <property type="molecule type" value="Genomic_DNA"/>
</dbReference>
<evidence type="ECO:0000256" key="3">
    <source>
        <dbReference type="ARBA" id="ARBA00022741"/>
    </source>
</evidence>
<dbReference type="SMART" id="SM00382">
    <property type="entry name" value="AAA"/>
    <property type="match status" value="1"/>
</dbReference>
<dbReference type="GO" id="GO:0005524">
    <property type="term" value="F:ATP binding"/>
    <property type="evidence" value="ECO:0007669"/>
    <property type="project" value="UniProtKB-KW"/>
</dbReference>
<dbReference type="SUPFAM" id="SSF48019">
    <property type="entry name" value="post-AAA+ oligomerization domain-like"/>
    <property type="match status" value="1"/>
</dbReference>
<dbReference type="CDD" id="cd18139">
    <property type="entry name" value="HLD_clamp_RarA"/>
    <property type="match status" value="1"/>
</dbReference>
<dbReference type="InterPro" id="IPR003959">
    <property type="entry name" value="ATPase_AAA_core"/>
</dbReference>
<dbReference type="PhylomeDB" id="B3S7E5"/>
<dbReference type="Pfam" id="PF00004">
    <property type="entry name" value="AAA"/>
    <property type="match status" value="1"/>
</dbReference>
<dbReference type="Proteomes" id="UP000009022">
    <property type="component" value="Unassembled WGS sequence"/>
</dbReference>
<dbReference type="Gene3D" id="3.40.50.300">
    <property type="entry name" value="P-loop containing nucleotide triphosphate hydrolases"/>
    <property type="match status" value="1"/>
</dbReference>
<dbReference type="HOGENOM" id="CLU_017985_0_3_1"/>
<dbReference type="InterPro" id="IPR003593">
    <property type="entry name" value="AAA+_ATPase"/>
</dbReference>
<dbReference type="OMA" id="RIILSQC"/>